<name>A0ABR0S9J6_9HYPO</name>
<evidence type="ECO:0000313" key="3">
    <source>
        <dbReference type="Proteomes" id="UP001338125"/>
    </source>
</evidence>
<evidence type="ECO:0000259" key="1">
    <source>
        <dbReference type="Pfam" id="PF13391"/>
    </source>
</evidence>
<evidence type="ECO:0000313" key="2">
    <source>
        <dbReference type="EMBL" id="KAK5988516.1"/>
    </source>
</evidence>
<organism evidence="2 3">
    <name type="scientific">Cladobotryum mycophilum</name>
    <dbReference type="NCBI Taxonomy" id="491253"/>
    <lineage>
        <taxon>Eukaryota</taxon>
        <taxon>Fungi</taxon>
        <taxon>Dikarya</taxon>
        <taxon>Ascomycota</taxon>
        <taxon>Pezizomycotina</taxon>
        <taxon>Sordariomycetes</taxon>
        <taxon>Hypocreomycetidae</taxon>
        <taxon>Hypocreales</taxon>
        <taxon>Hypocreaceae</taxon>
        <taxon>Cladobotryum</taxon>
    </lineage>
</organism>
<sequence>MDTFDHGQDVPSAPLHRHQSSLEGIMDFSREQPLTPELRAQAKHRFYLIVQHFEDLYKNNSQSYNQPRLIQYTYEYARSEESQDNFLRAFFQAMALSIDGEEDLNFGNLSSPFIGFSEHLFNHFFLPLKASGTKTPQPTPAYHSAIMIAQGGVSPGLVGTPDRLSSLRGDCLIRDRHRCVISRKFDLKEARARMRGNPNNAHDDDGNELVARTDLFALLEVAHIMPHALMKSEEGSKVNDVKAATLAILNMFDCGVVHLLEGPGIDQPSNAISLTQHLHFLFGEFEIFFEPVPNQPHTYRIESFLEQGFIGDATLPTTRTLYLSENMTIDPPSPRLLALHSAIAHILHLSGAGDYIGKLLHDMNDMDGTSIREDGSTELDQFVRLRLGSSVRT</sequence>
<dbReference type="InterPro" id="IPR003615">
    <property type="entry name" value="HNH_nuc"/>
</dbReference>
<keyword evidence="3" id="KW-1185">Reference proteome</keyword>
<accession>A0ABR0S9J6</accession>
<comment type="caution">
    <text evidence="2">The sequence shown here is derived from an EMBL/GenBank/DDBJ whole genome shotgun (WGS) entry which is preliminary data.</text>
</comment>
<reference evidence="2 3" key="1">
    <citation type="submission" date="2024-01" db="EMBL/GenBank/DDBJ databases">
        <title>Complete genome of Cladobotryum mycophilum ATHUM6906.</title>
        <authorList>
            <person name="Christinaki A.C."/>
            <person name="Myridakis A.I."/>
            <person name="Kouvelis V.N."/>
        </authorList>
    </citation>
    <scope>NUCLEOTIDE SEQUENCE [LARGE SCALE GENOMIC DNA]</scope>
    <source>
        <strain evidence="2 3">ATHUM6906</strain>
    </source>
</reference>
<dbReference type="Pfam" id="PF13391">
    <property type="entry name" value="HNH_2"/>
    <property type="match status" value="1"/>
</dbReference>
<proteinExistence type="predicted"/>
<gene>
    <name evidence="2" type="ORF">PT974_09999</name>
</gene>
<dbReference type="Proteomes" id="UP001338125">
    <property type="component" value="Unassembled WGS sequence"/>
</dbReference>
<protein>
    <recommendedName>
        <fullName evidence="1">HNH nuclease domain-containing protein</fullName>
    </recommendedName>
</protein>
<feature type="domain" description="HNH nuclease" evidence="1">
    <location>
        <begin position="206"/>
        <end position="290"/>
    </location>
</feature>
<dbReference type="EMBL" id="JAVFKD010000015">
    <property type="protein sequence ID" value="KAK5988516.1"/>
    <property type="molecule type" value="Genomic_DNA"/>
</dbReference>